<feature type="active site" evidence="6">
    <location>
        <position position="84"/>
    </location>
</feature>
<dbReference type="Pfam" id="PF03705">
    <property type="entry name" value="CheR_N"/>
    <property type="match status" value="1"/>
</dbReference>
<dbReference type="InterPro" id="IPR000673">
    <property type="entry name" value="Sig_transdc_resp-reg_Me-estase"/>
</dbReference>
<dbReference type="PROSITE" id="PS50122">
    <property type="entry name" value="CHEB"/>
    <property type="match status" value="1"/>
</dbReference>
<feature type="coiled-coil region" evidence="7">
    <location>
        <begin position="720"/>
        <end position="800"/>
    </location>
</feature>
<gene>
    <name evidence="13" type="ORF">DPPLL_22220</name>
</gene>
<evidence type="ECO:0000313" key="14">
    <source>
        <dbReference type="Proteomes" id="UP000830055"/>
    </source>
</evidence>
<keyword evidence="14" id="KW-1185">Reference proteome</keyword>
<dbReference type="InterPro" id="IPR050903">
    <property type="entry name" value="Bact_Chemotaxis_MeTrfase"/>
</dbReference>
<feature type="domain" description="CheB-type methylesterase" evidence="11">
    <location>
        <begin position="49"/>
        <end position="234"/>
    </location>
</feature>
<dbReference type="InterPro" id="IPR029063">
    <property type="entry name" value="SAM-dependent_MTases_sf"/>
</dbReference>
<keyword evidence="5" id="KW-0949">S-adenosyl-L-methionine</keyword>
<evidence type="ECO:0000313" key="13">
    <source>
        <dbReference type="EMBL" id="BDD87857.1"/>
    </source>
</evidence>
<dbReference type="PANTHER" id="PTHR24422:SF27">
    <property type="entry name" value="PROTEIN-GLUTAMATE O-METHYLTRANSFERASE"/>
    <property type="match status" value="1"/>
</dbReference>
<evidence type="ECO:0000256" key="4">
    <source>
        <dbReference type="ARBA" id="ARBA00022679"/>
    </source>
</evidence>
<dbReference type="Pfam" id="PF01739">
    <property type="entry name" value="CheR"/>
    <property type="match status" value="1"/>
</dbReference>
<dbReference type="CDD" id="cd16434">
    <property type="entry name" value="CheB-CheR_fusion"/>
    <property type="match status" value="1"/>
</dbReference>
<dbReference type="Pfam" id="PF00989">
    <property type="entry name" value="PAS"/>
    <property type="match status" value="1"/>
</dbReference>
<evidence type="ECO:0000256" key="7">
    <source>
        <dbReference type="SAM" id="Coils"/>
    </source>
</evidence>
<evidence type="ECO:0000259" key="11">
    <source>
        <dbReference type="PROSITE" id="PS50122"/>
    </source>
</evidence>
<keyword evidence="6" id="KW-0378">Hydrolase</keyword>
<organism evidence="13 14">
    <name type="scientific">Desulfofustis limnaeus</name>
    <dbReference type="NCBI Taxonomy" id="2740163"/>
    <lineage>
        <taxon>Bacteria</taxon>
        <taxon>Pseudomonadati</taxon>
        <taxon>Thermodesulfobacteriota</taxon>
        <taxon>Desulfobulbia</taxon>
        <taxon>Desulfobulbales</taxon>
        <taxon>Desulfocapsaceae</taxon>
        <taxon>Desulfofustis</taxon>
    </lineage>
</organism>
<dbReference type="InterPro" id="IPR000700">
    <property type="entry name" value="PAS-assoc_C"/>
</dbReference>
<dbReference type="SUPFAM" id="SSF53335">
    <property type="entry name" value="S-adenosyl-L-methionine-dependent methyltransferases"/>
    <property type="match status" value="1"/>
</dbReference>
<feature type="domain" description="CheR-type methyltransferase" evidence="12">
    <location>
        <begin position="250"/>
        <end position="517"/>
    </location>
</feature>
<evidence type="ECO:0000256" key="5">
    <source>
        <dbReference type="ARBA" id="ARBA00022691"/>
    </source>
</evidence>
<feature type="region of interest" description="Disordered" evidence="8">
    <location>
        <begin position="1"/>
        <end position="40"/>
    </location>
</feature>
<keyword evidence="3" id="KW-0489">Methyltransferase</keyword>
<dbReference type="PANTHER" id="PTHR24422">
    <property type="entry name" value="CHEMOTAXIS PROTEIN METHYLTRANSFERASE"/>
    <property type="match status" value="1"/>
</dbReference>
<feature type="domain" description="PAC" evidence="10">
    <location>
        <begin position="864"/>
        <end position="914"/>
    </location>
</feature>
<keyword evidence="7" id="KW-0175">Coiled coil</keyword>
<feature type="domain" description="PAS" evidence="9">
    <location>
        <begin position="917"/>
        <end position="987"/>
    </location>
</feature>
<dbReference type="PROSITE" id="PS50113">
    <property type="entry name" value="PAC"/>
    <property type="match status" value="1"/>
</dbReference>
<dbReference type="InterPro" id="IPR022641">
    <property type="entry name" value="CheR_N"/>
</dbReference>
<dbReference type="EMBL" id="AP025516">
    <property type="protein sequence ID" value="BDD87857.1"/>
    <property type="molecule type" value="Genomic_DNA"/>
</dbReference>
<dbReference type="PRINTS" id="PR00996">
    <property type="entry name" value="CHERMTFRASE"/>
</dbReference>
<dbReference type="InterPro" id="IPR022642">
    <property type="entry name" value="CheR_C"/>
</dbReference>
<sequence>MEAIMTARKKNQAPATKTTPVGQKANPRKGAGKKAETKEQAQVRADFPIVGIGASAGGLAAFEAFFSGMPADSPPGMAFVLVQHLAPDHKSILTELIKRYTSMQVFEVEDGMVVQPNCAYIIPPNRDMAFLNGSLQLLEPSAPRGRRMPIDFFFRSLAQDQHERAICIVLSGTGSDGTQGLRDIKGEGGMAMAQSPNSTEFDGMPRSAIATGLVDYELLPSEMPEQLIAYASRAYGKVAQAGPRPDTKNDNRLKKIFVLLRTQTGHDFSQYKPSTINRRIERRLAIHQIESLDKYVQFLQQKPAEVDALFRDLLIGVTSFFRDPDAFRQLEQHVIPTLFANKPAGSLIRVWSAGCATGEEAFSLAILLQEQLGKQHRSHTVQIFATDIDSQAIATARTGLFPASIATDISAERLTAFFTAEGGGSAYRINKNIRDMLVFSEQDVIKDPPFSRIDLLSCRNLLIYMGADLQKKLIPLFHYALNPGGFLFLGTSETVGEFGDLFSPLDRKLKLYRRQEDIHGMQRVAFGRFLPASTEVDAVQPKNLGTGATLGKMSLRELTEQALLRQVSPAGALVNGHGDILYLHGRTGMYLEPAPGEAGVNNILKMAREGLRGELTTALNRAVGSREQVRRTGLLVKTNGDFTPTNLTICPLAARPEPSQRGNEVMDSAVILSTSLYLIMLEEGASFDPEQARLAAARDAEEGAVADPDSSSESRANARIAALRQELWAKEEYLQTANEELKSTNEEMQSINEELQSTNEELETSKEELQSINEELATINTELQNKVNDLSRANNDMNNLLAGTGIATVFVDHSLRILRFTPAVTGIINLITSDIGRPVSHIVYNLVGYDRLVRDVQSVLDTLVTREVEVGTTDGRWYILRIQPYRTLDNVIEGAVITFVDITETKRIKDALHQANEQLRLAMVARDAHDAITVQDLDGRIIAWNPAAERMYGWSETEALAMNVRDLIPEKLREETLAQIHQLSQAEMLKPYRTQRINKNGTVMEVLITSTALINETGQVYAIATTERANGAQIRRPQEGVQ</sequence>
<dbReference type="InterPro" id="IPR036804">
    <property type="entry name" value="CheR_N_sf"/>
</dbReference>
<dbReference type="Gene3D" id="3.30.450.20">
    <property type="entry name" value="PAS domain"/>
    <property type="match status" value="2"/>
</dbReference>
<dbReference type="Gene3D" id="1.10.155.10">
    <property type="entry name" value="Chemotaxis receptor methyltransferase CheR, N-terminal domain"/>
    <property type="match status" value="1"/>
</dbReference>
<dbReference type="InterPro" id="IPR000014">
    <property type="entry name" value="PAS"/>
</dbReference>
<dbReference type="InterPro" id="IPR035965">
    <property type="entry name" value="PAS-like_dom_sf"/>
</dbReference>
<evidence type="ECO:0000256" key="3">
    <source>
        <dbReference type="ARBA" id="ARBA00022603"/>
    </source>
</evidence>
<dbReference type="Proteomes" id="UP000830055">
    <property type="component" value="Chromosome"/>
</dbReference>
<evidence type="ECO:0000259" key="12">
    <source>
        <dbReference type="PROSITE" id="PS50123"/>
    </source>
</evidence>
<reference evidence="13 14" key="1">
    <citation type="submission" date="2022-01" db="EMBL/GenBank/DDBJ databases">
        <title>Desulfofustis limnae sp. nov., a novel mesophilic sulfate-reducing bacterium isolated from marsh soil.</title>
        <authorList>
            <person name="Watanabe M."/>
            <person name="Takahashi A."/>
            <person name="Kojima H."/>
            <person name="Fukui M."/>
        </authorList>
    </citation>
    <scope>NUCLEOTIDE SEQUENCE [LARGE SCALE GENOMIC DNA]</scope>
    <source>
        <strain evidence="13 14">PPLL</strain>
    </source>
</reference>
<dbReference type="InterPro" id="IPR013767">
    <property type="entry name" value="PAS_fold"/>
</dbReference>
<feature type="active site" evidence="6">
    <location>
        <position position="176"/>
    </location>
</feature>
<dbReference type="InterPro" id="IPR000780">
    <property type="entry name" value="CheR_MeTrfase"/>
</dbReference>
<accession>A0ABN6M8T0</accession>
<feature type="active site" evidence="6">
    <location>
        <position position="55"/>
    </location>
</feature>
<evidence type="ECO:0000256" key="8">
    <source>
        <dbReference type="SAM" id="MobiDB-lite"/>
    </source>
</evidence>
<dbReference type="SMART" id="SM00091">
    <property type="entry name" value="PAS"/>
    <property type="match status" value="2"/>
</dbReference>
<protein>
    <recommendedName>
        <fullName evidence="2">protein-glutamate O-methyltransferase</fullName>
        <ecNumber evidence="2">2.1.1.80</ecNumber>
    </recommendedName>
</protein>
<evidence type="ECO:0000259" key="10">
    <source>
        <dbReference type="PROSITE" id="PS50113"/>
    </source>
</evidence>
<dbReference type="NCBIfam" id="TIGR00229">
    <property type="entry name" value="sensory_box"/>
    <property type="match status" value="1"/>
</dbReference>
<evidence type="ECO:0000256" key="2">
    <source>
        <dbReference type="ARBA" id="ARBA00012534"/>
    </source>
</evidence>
<evidence type="ECO:0000256" key="6">
    <source>
        <dbReference type="PROSITE-ProRule" id="PRU00050"/>
    </source>
</evidence>
<dbReference type="SUPFAM" id="SSF52738">
    <property type="entry name" value="Methylesterase CheB, C-terminal domain"/>
    <property type="match status" value="1"/>
</dbReference>
<name>A0ABN6M8T0_9BACT</name>
<dbReference type="CDD" id="cd00130">
    <property type="entry name" value="PAS"/>
    <property type="match status" value="1"/>
</dbReference>
<keyword evidence="6" id="KW-0145">Chemotaxis</keyword>
<dbReference type="SMART" id="SM00138">
    <property type="entry name" value="MeTrc"/>
    <property type="match status" value="1"/>
</dbReference>
<dbReference type="Gene3D" id="3.40.50.180">
    <property type="entry name" value="Methylesterase CheB, C-terminal domain"/>
    <property type="match status" value="1"/>
</dbReference>
<dbReference type="InterPro" id="IPR035909">
    <property type="entry name" value="CheB_C"/>
</dbReference>
<dbReference type="SUPFAM" id="SSF55785">
    <property type="entry name" value="PYP-like sensor domain (PAS domain)"/>
    <property type="match status" value="2"/>
</dbReference>
<proteinExistence type="predicted"/>
<evidence type="ECO:0000259" key="9">
    <source>
        <dbReference type="PROSITE" id="PS50112"/>
    </source>
</evidence>
<dbReference type="Pfam" id="PF01339">
    <property type="entry name" value="CheB_methylest"/>
    <property type="match status" value="1"/>
</dbReference>
<dbReference type="Pfam" id="PF13596">
    <property type="entry name" value="PAS_10"/>
    <property type="match status" value="1"/>
</dbReference>
<dbReference type="SUPFAM" id="SSF47757">
    <property type="entry name" value="Chemotaxis receptor methyltransferase CheR, N-terminal domain"/>
    <property type="match status" value="1"/>
</dbReference>
<dbReference type="Gene3D" id="3.40.50.150">
    <property type="entry name" value="Vaccinia Virus protein VP39"/>
    <property type="match status" value="1"/>
</dbReference>
<dbReference type="EC" id="2.1.1.80" evidence="2"/>
<comment type="catalytic activity">
    <reaction evidence="1">
        <text>L-glutamyl-[protein] + S-adenosyl-L-methionine = [protein]-L-glutamate 5-O-methyl ester + S-adenosyl-L-homocysteine</text>
        <dbReference type="Rhea" id="RHEA:24452"/>
        <dbReference type="Rhea" id="RHEA-COMP:10208"/>
        <dbReference type="Rhea" id="RHEA-COMP:10311"/>
        <dbReference type="ChEBI" id="CHEBI:29973"/>
        <dbReference type="ChEBI" id="CHEBI:57856"/>
        <dbReference type="ChEBI" id="CHEBI:59789"/>
        <dbReference type="ChEBI" id="CHEBI:82795"/>
        <dbReference type="EC" id="2.1.1.80"/>
    </reaction>
</comment>
<keyword evidence="4" id="KW-0808">Transferase</keyword>
<dbReference type="PROSITE" id="PS50123">
    <property type="entry name" value="CHER"/>
    <property type="match status" value="1"/>
</dbReference>
<evidence type="ECO:0000256" key="1">
    <source>
        <dbReference type="ARBA" id="ARBA00001541"/>
    </source>
</evidence>
<dbReference type="PROSITE" id="PS50112">
    <property type="entry name" value="PAS"/>
    <property type="match status" value="1"/>
</dbReference>